<name>A0A9W8HX00_9FUNG</name>
<reference evidence="5" key="1">
    <citation type="submission" date="2022-07" db="EMBL/GenBank/DDBJ databases">
        <title>Phylogenomic reconstructions and comparative analyses of Kickxellomycotina fungi.</title>
        <authorList>
            <person name="Reynolds N.K."/>
            <person name="Stajich J.E."/>
            <person name="Barry K."/>
            <person name="Grigoriev I.V."/>
            <person name="Crous P."/>
            <person name="Smith M.E."/>
        </authorList>
    </citation>
    <scope>NUCLEOTIDE SEQUENCE</scope>
    <source>
        <strain evidence="5">NRRL 1565</strain>
    </source>
</reference>
<dbReference type="PANTHER" id="PTHR42918">
    <property type="entry name" value="LYSYL-TRNA SYNTHETASE"/>
    <property type="match status" value="1"/>
</dbReference>
<protein>
    <recommendedName>
        <fullName evidence="4">Aminoacyl-transfer RNA synthetases class-II family profile domain-containing protein</fullName>
    </recommendedName>
</protein>
<dbReference type="GO" id="GO:0000049">
    <property type="term" value="F:tRNA binding"/>
    <property type="evidence" value="ECO:0007669"/>
    <property type="project" value="TreeGrafter"/>
</dbReference>
<dbReference type="GO" id="GO:0006430">
    <property type="term" value="P:lysyl-tRNA aminoacylation"/>
    <property type="evidence" value="ECO:0007669"/>
    <property type="project" value="TreeGrafter"/>
</dbReference>
<dbReference type="PROSITE" id="PS50862">
    <property type="entry name" value="AA_TRNA_LIGASE_II"/>
    <property type="match status" value="1"/>
</dbReference>
<comment type="caution">
    <text evidence="5">The sequence shown here is derived from an EMBL/GenBank/DDBJ whole genome shotgun (WGS) entry which is preliminary data.</text>
</comment>
<evidence type="ECO:0000313" key="5">
    <source>
        <dbReference type="EMBL" id="KAJ2797105.1"/>
    </source>
</evidence>
<dbReference type="SUPFAM" id="SSF55681">
    <property type="entry name" value="Class II aaRS and biotin synthetases"/>
    <property type="match status" value="1"/>
</dbReference>
<accession>A0A9W8HX00</accession>
<sequence length="177" mass="19912">ALREHVPELPDLESGQALSALQHVLAQRHIVAPYPHTVPRLLDRLIGHYIELQCIQPTFLYGHPAVMSPLAKCADRDQTIAARFELFINGKEFINAYEELNDPDLQRQRFRMQSLERDQGDEEVPPPDADFCNALESALPPTAGWGMGIDRLVALLAGLSHLRETISFPVMRPNLTK</sequence>
<dbReference type="InterPro" id="IPR004364">
    <property type="entry name" value="Aa-tRNA-synt_II"/>
</dbReference>
<keyword evidence="1" id="KW-0436">Ligase</keyword>
<dbReference type="InterPro" id="IPR045864">
    <property type="entry name" value="aa-tRNA-synth_II/BPL/LPL"/>
</dbReference>
<gene>
    <name evidence="5" type="ORF">H4R20_005309</name>
</gene>
<keyword evidence="2" id="KW-0547">Nucleotide-binding</keyword>
<dbReference type="GO" id="GO:0005829">
    <property type="term" value="C:cytosol"/>
    <property type="evidence" value="ECO:0007669"/>
    <property type="project" value="TreeGrafter"/>
</dbReference>
<organism evidence="5 6">
    <name type="scientific">Coemansia guatemalensis</name>
    <dbReference type="NCBI Taxonomy" id="2761395"/>
    <lineage>
        <taxon>Eukaryota</taxon>
        <taxon>Fungi</taxon>
        <taxon>Fungi incertae sedis</taxon>
        <taxon>Zoopagomycota</taxon>
        <taxon>Kickxellomycotina</taxon>
        <taxon>Kickxellomycetes</taxon>
        <taxon>Kickxellales</taxon>
        <taxon>Kickxellaceae</taxon>
        <taxon>Coemansia</taxon>
    </lineage>
</organism>
<feature type="domain" description="Aminoacyl-transfer RNA synthetases class-II family profile" evidence="4">
    <location>
        <begin position="1"/>
        <end position="173"/>
    </location>
</feature>
<dbReference type="InterPro" id="IPR006195">
    <property type="entry name" value="aa-tRNA-synth_II"/>
</dbReference>
<dbReference type="PANTHER" id="PTHR42918:SF5">
    <property type="entry name" value="LYSINE--TRNA LIGASE, MITOCHONDRIAL"/>
    <property type="match status" value="1"/>
</dbReference>
<dbReference type="Gene3D" id="3.30.930.10">
    <property type="entry name" value="Bira Bifunctional Protein, Domain 2"/>
    <property type="match status" value="1"/>
</dbReference>
<dbReference type="AlphaFoldDB" id="A0A9W8HX00"/>
<evidence type="ECO:0000256" key="3">
    <source>
        <dbReference type="ARBA" id="ARBA00022840"/>
    </source>
</evidence>
<keyword evidence="6" id="KW-1185">Reference proteome</keyword>
<dbReference type="Proteomes" id="UP001140094">
    <property type="component" value="Unassembled WGS sequence"/>
</dbReference>
<proteinExistence type="predicted"/>
<evidence type="ECO:0000259" key="4">
    <source>
        <dbReference type="PROSITE" id="PS50862"/>
    </source>
</evidence>
<dbReference type="GO" id="GO:0005524">
    <property type="term" value="F:ATP binding"/>
    <property type="evidence" value="ECO:0007669"/>
    <property type="project" value="InterPro"/>
</dbReference>
<evidence type="ECO:0000313" key="6">
    <source>
        <dbReference type="Proteomes" id="UP001140094"/>
    </source>
</evidence>
<dbReference type="GO" id="GO:0004824">
    <property type="term" value="F:lysine-tRNA ligase activity"/>
    <property type="evidence" value="ECO:0007669"/>
    <property type="project" value="TreeGrafter"/>
</dbReference>
<evidence type="ECO:0000256" key="2">
    <source>
        <dbReference type="ARBA" id="ARBA00022741"/>
    </source>
</evidence>
<evidence type="ECO:0000256" key="1">
    <source>
        <dbReference type="ARBA" id="ARBA00022598"/>
    </source>
</evidence>
<feature type="non-terminal residue" evidence="5">
    <location>
        <position position="1"/>
    </location>
</feature>
<dbReference type="EMBL" id="JANBUO010001713">
    <property type="protein sequence ID" value="KAJ2797105.1"/>
    <property type="molecule type" value="Genomic_DNA"/>
</dbReference>
<keyword evidence="3" id="KW-0067">ATP-binding</keyword>
<dbReference type="OrthoDB" id="21243at2759"/>
<dbReference type="Pfam" id="PF00152">
    <property type="entry name" value="tRNA-synt_2"/>
    <property type="match status" value="1"/>
</dbReference>